<reference evidence="10" key="4">
    <citation type="submission" date="2019-03" db="UniProtKB">
        <authorList>
            <consortium name="EnsemblPlants"/>
        </authorList>
    </citation>
    <scope>IDENTIFICATION</scope>
</reference>
<evidence type="ECO:0000256" key="8">
    <source>
        <dbReference type="SAM" id="MobiDB-lite"/>
    </source>
</evidence>
<evidence type="ECO:0000256" key="3">
    <source>
        <dbReference type="ARBA" id="ARBA00022552"/>
    </source>
</evidence>
<evidence type="ECO:0000259" key="9">
    <source>
        <dbReference type="Pfam" id="PF23769"/>
    </source>
</evidence>
<dbReference type="Gene3D" id="2.130.10.10">
    <property type="entry name" value="YVTN repeat-like/Quinoprotein amine dehydrogenase"/>
    <property type="match status" value="3"/>
</dbReference>
<keyword evidence="3" id="KW-0698">rRNA processing</keyword>
<reference evidence="11" key="2">
    <citation type="journal article" date="2017" name="Nat. Plants">
        <title>The Aegilops tauschii genome reveals multiple impacts of transposons.</title>
        <authorList>
            <person name="Zhao G."/>
            <person name="Zou C."/>
            <person name="Li K."/>
            <person name="Wang K."/>
            <person name="Li T."/>
            <person name="Gao L."/>
            <person name="Zhang X."/>
            <person name="Wang H."/>
            <person name="Yang Z."/>
            <person name="Liu X."/>
            <person name="Jiang W."/>
            <person name="Mao L."/>
            <person name="Kong X."/>
            <person name="Jiao Y."/>
            <person name="Jia J."/>
        </authorList>
    </citation>
    <scope>NUCLEOTIDE SEQUENCE [LARGE SCALE GENOMIC DNA]</scope>
    <source>
        <strain evidence="11">cv. AL8/78</strain>
    </source>
</reference>
<dbReference type="STRING" id="200361.A0A453JPT4"/>
<keyword evidence="4 7" id="KW-0853">WD repeat</keyword>
<proteinExistence type="predicted"/>
<reference evidence="11" key="1">
    <citation type="journal article" date="2014" name="Science">
        <title>Ancient hybridizations among the ancestral genomes of bread wheat.</title>
        <authorList>
            <consortium name="International Wheat Genome Sequencing Consortium,"/>
            <person name="Marcussen T."/>
            <person name="Sandve S.R."/>
            <person name="Heier L."/>
            <person name="Spannagl M."/>
            <person name="Pfeifer M."/>
            <person name="Jakobsen K.S."/>
            <person name="Wulff B.B."/>
            <person name="Steuernagel B."/>
            <person name="Mayer K.F."/>
            <person name="Olsen O.A."/>
        </authorList>
    </citation>
    <scope>NUCLEOTIDE SEQUENCE [LARGE SCALE GENOMIC DNA]</scope>
    <source>
        <strain evidence="11">cv. AL8/78</strain>
    </source>
</reference>
<dbReference type="Gramene" id="AET5Gv20150200.2">
    <property type="protein sequence ID" value="AET5Gv20150200.2"/>
    <property type="gene ID" value="AET5Gv20150200"/>
</dbReference>
<keyword evidence="5" id="KW-0677">Repeat</keyword>
<protein>
    <recommendedName>
        <fullName evidence="9">WD repeat-containing protein 75 second beta-propeller domain-containing protein</fullName>
    </recommendedName>
</protein>
<dbReference type="EnsemblPlants" id="AET5Gv20150200.2">
    <property type="protein sequence ID" value="AET5Gv20150200.2"/>
    <property type="gene ID" value="AET5Gv20150200"/>
</dbReference>
<organism evidence="10 11">
    <name type="scientific">Aegilops tauschii subsp. strangulata</name>
    <name type="common">Goatgrass</name>
    <dbReference type="NCBI Taxonomy" id="200361"/>
    <lineage>
        <taxon>Eukaryota</taxon>
        <taxon>Viridiplantae</taxon>
        <taxon>Streptophyta</taxon>
        <taxon>Embryophyta</taxon>
        <taxon>Tracheophyta</taxon>
        <taxon>Spermatophyta</taxon>
        <taxon>Magnoliopsida</taxon>
        <taxon>Liliopsida</taxon>
        <taxon>Poales</taxon>
        <taxon>Poaceae</taxon>
        <taxon>BOP clade</taxon>
        <taxon>Pooideae</taxon>
        <taxon>Triticodae</taxon>
        <taxon>Triticeae</taxon>
        <taxon>Triticinae</taxon>
        <taxon>Aegilops</taxon>
    </lineage>
</organism>
<dbReference type="PROSITE" id="PS50082">
    <property type="entry name" value="WD_REPEATS_2"/>
    <property type="match status" value="2"/>
</dbReference>
<evidence type="ECO:0000313" key="11">
    <source>
        <dbReference type="Proteomes" id="UP000015105"/>
    </source>
</evidence>
<keyword evidence="2" id="KW-0690">Ribosome biogenesis</keyword>
<dbReference type="InterPro" id="IPR036322">
    <property type="entry name" value="WD40_repeat_dom_sf"/>
</dbReference>
<dbReference type="Pfam" id="PF23869">
    <property type="entry name" value="Beta-prop_WDR75_1st"/>
    <property type="match status" value="2"/>
</dbReference>
<evidence type="ECO:0000256" key="6">
    <source>
        <dbReference type="ARBA" id="ARBA00023242"/>
    </source>
</evidence>
<dbReference type="SUPFAM" id="SSF82171">
    <property type="entry name" value="DPP6 N-terminal domain-like"/>
    <property type="match status" value="1"/>
</dbReference>
<evidence type="ECO:0000256" key="4">
    <source>
        <dbReference type="ARBA" id="ARBA00022574"/>
    </source>
</evidence>
<keyword evidence="11" id="KW-1185">Reference proteome</keyword>
<evidence type="ECO:0000313" key="10">
    <source>
        <dbReference type="EnsemblPlants" id="AET5Gv20150200.2"/>
    </source>
</evidence>
<reference evidence="10" key="3">
    <citation type="journal article" date="2017" name="Nature">
        <title>Genome sequence of the progenitor of the wheat D genome Aegilops tauschii.</title>
        <authorList>
            <person name="Luo M.C."/>
            <person name="Gu Y.Q."/>
            <person name="Puiu D."/>
            <person name="Wang H."/>
            <person name="Twardziok S.O."/>
            <person name="Deal K.R."/>
            <person name="Huo N."/>
            <person name="Zhu T."/>
            <person name="Wang L."/>
            <person name="Wang Y."/>
            <person name="McGuire P.E."/>
            <person name="Liu S."/>
            <person name="Long H."/>
            <person name="Ramasamy R.K."/>
            <person name="Rodriguez J.C."/>
            <person name="Van S.L."/>
            <person name="Yuan L."/>
            <person name="Wang Z."/>
            <person name="Xia Z."/>
            <person name="Xiao L."/>
            <person name="Anderson O.D."/>
            <person name="Ouyang S."/>
            <person name="Liang Y."/>
            <person name="Zimin A.V."/>
            <person name="Pertea G."/>
            <person name="Qi P."/>
            <person name="Bennetzen J.L."/>
            <person name="Dai X."/>
            <person name="Dawson M.W."/>
            <person name="Muller H.G."/>
            <person name="Kugler K."/>
            <person name="Rivarola-Duarte L."/>
            <person name="Spannagl M."/>
            <person name="Mayer K.F.X."/>
            <person name="Lu F.H."/>
            <person name="Bevan M.W."/>
            <person name="Leroy P."/>
            <person name="Li P."/>
            <person name="You F.M."/>
            <person name="Sun Q."/>
            <person name="Liu Z."/>
            <person name="Lyons E."/>
            <person name="Wicker T."/>
            <person name="Salzberg S.L."/>
            <person name="Devos K.M."/>
            <person name="Dvorak J."/>
        </authorList>
    </citation>
    <scope>NUCLEOTIDE SEQUENCE [LARGE SCALE GENOMIC DNA]</scope>
    <source>
        <strain evidence="10">cv. AL8/78</strain>
    </source>
</reference>
<dbReference type="InterPro" id="IPR001680">
    <property type="entry name" value="WD40_rpt"/>
</dbReference>
<dbReference type="AlphaFoldDB" id="A0A453JPT4"/>
<feature type="repeat" description="WD" evidence="7">
    <location>
        <begin position="252"/>
        <end position="283"/>
    </location>
</feature>
<evidence type="ECO:0000256" key="7">
    <source>
        <dbReference type="PROSITE-ProRule" id="PRU00221"/>
    </source>
</evidence>
<sequence>TLPLLSPPSRRPPPLASRPHFPARPRTLAKPAAAAAAMITGGQSYVSAPPAFSADGRFLLVCSGRSVSVFSTSTGMLVSELEGHEGDVTAVVVVPPQSSAAAAAKLATHCWTAGLDGFLIYWDFATAELVRKVKVDAPVHSMVIPNISKKLKVTEVYAPFAFVSVEALSNKAIQDKAKGKPVAKKKELWGQLRIYDLWKGCQVGSELAQTRKPEKIVVSCSGEFLGIANKRHLYIWSIPTKDFNHDNIRKIKLGHTKKLSTLAFHPSERIVAGGDATGRILIWRGFGKAKFSGTHCAKSQVDEERDGVRGKDDAGTCTTWHWHSSGVNFLKFSSDGAYLLSGGMEGVIVVWQLDTGKRRYKPRLGSPLLFFVDSPDSSISCVSCTNNQVHLLNMPNMEVLKTVSGIKMPIASGDLSRRDVCGFDSTNGLVAIPTQDYCIQFYNLFENTEVSEVQVCERNFQPVDDITMYISLVSLSIGGNLMCTVEVKLPEEELGGLVTLKFWNQGSRAGQFHLSTVIYEPHSDAGISAVAFHPGKNMAVSSSFGCNFKVWVQSLALQSSDGKSQSGWRCQSVGSYKKKPMTAAAFSGDGSVLAVAAESVITLWDPDNNALVGVIAEALSPITKLSFAGDSAYLMSLSQSSKPQVAVWNVSNLSMQWSYTLFAEAACCSSSKSEFAVLSLLSCPEGGAPAEQDGIILIFDAENSKPVSSWSVKKAKGGSIAFVKDGPSFDANTDDTRGGEASLLVYVNGSHEYVIFDPLKNEEPQISKSTRKNIQTDEPAPIGYASIYGELPKLELKKEVSDIPFIPSDRPWETIFTGSSHALPPLTKLCSVFLASLLEKRPVTDE</sequence>
<dbReference type="SMART" id="SM00320">
    <property type="entry name" value="WD40"/>
    <property type="match status" value="6"/>
</dbReference>
<feature type="repeat" description="WD" evidence="7">
    <location>
        <begin position="320"/>
        <end position="361"/>
    </location>
</feature>
<name>A0A453JPT4_AEGTS</name>
<reference evidence="10" key="5">
    <citation type="journal article" date="2021" name="G3 (Bethesda)">
        <title>Aegilops tauschii genome assembly Aet v5.0 features greater sequence contiguity and improved annotation.</title>
        <authorList>
            <person name="Wang L."/>
            <person name="Zhu T."/>
            <person name="Rodriguez J.C."/>
            <person name="Deal K.R."/>
            <person name="Dubcovsky J."/>
            <person name="McGuire P.E."/>
            <person name="Lux T."/>
            <person name="Spannagl M."/>
            <person name="Mayer K.F.X."/>
            <person name="Baldrich P."/>
            <person name="Meyers B.C."/>
            <person name="Huo N."/>
            <person name="Gu Y.Q."/>
            <person name="Zhou H."/>
            <person name="Devos K.M."/>
            <person name="Bennetzen J.L."/>
            <person name="Unver T."/>
            <person name="Budak H."/>
            <person name="Gulick P.J."/>
            <person name="Galiba G."/>
            <person name="Kalapos B."/>
            <person name="Nelson D.R."/>
            <person name="Li P."/>
            <person name="You F.M."/>
            <person name="Luo M.C."/>
            <person name="Dvorak J."/>
        </authorList>
    </citation>
    <scope>NUCLEOTIDE SEQUENCE [LARGE SCALE GENOMIC DNA]</scope>
    <source>
        <strain evidence="10">cv. AL8/78</strain>
    </source>
</reference>
<dbReference type="PROSITE" id="PS50294">
    <property type="entry name" value="WD_REPEATS_REGION"/>
    <property type="match status" value="1"/>
</dbReference>
<dbReference type="PANTHER" id="PTHR45176:SF1">
    <property type="entry name" value="TRANSDUCIN FAMILY PROTEIN _ WD-40 REPEAT FAMILY PROTEIN-RELATED"/>
    <property type="match status" value="1"/>
</dbReference>
<feature type="compositionally biased region" description="Pro residues" evidence="8">
    <location>
        <begin position="1"/>
        <end position="16"/>
    </location>
</feature>
<comment type="subcellular location">
    <subcellularLocation>
        <location evidence="1">Nucleus</location>
        <location evidence="1">Nucleolus</location>
    </subcellularLocation>
</comment>
<dbReference type="InterPro" id="IPR057644">
    <property type="entry name" value="Beta-prop_WDR75_2nd"/>
</dbReference>
<evidence type="ECO:0000256" key="1">
    <source>
        <dbReference type="ARBA" id="ARBA00004604"/>
    </source>
</evidence>
<evidence type="ECO:0000256" key="2">
    <source>
        <dbReference type="ARBA" id="ARBA00022517"/>
    </source>
</evidence>
<dbReference type="Pfam" id="PF23769">
    <property type="entry name" value="Beta-prop_WDR75_2nd"/>
    <property type="match status" value="1"/>
</dbReference>
<feature type="region of interest" description="Disordered" evidence="8">
    <location>
        <begin position="1"/>
        <end position="23"/>
    </location>
</feature>
<dbReference type="PANTHER" id="PTHR45176">
    <property type="entry name" value="TRANSDUCIN FAMILY PROTEIN / WD-40 REPEAT FAMILY PROTEIN-RELATED"/>
    <property type="match status" value="1"/>
</dbReference>
<dbReference type="SUPFAM" id="SSF50978">
    <property type="entry name" value="WD40 repeat-like"/>
    <property type="match status" value="1"/>
</dbReference>
<accession>A0A453JPT4</accession>
<dbReference type="InterPro" id="IPR015943">
    <property type="entry name" value="WD40/YVTN_repeat-like_dom_sf"/>
</dbReference>
<evidence type="ECO:0000256" key="5">
    <source>
        <dbReference type="ARBA" id="ARBA00022737"/>
    </source>
</evidence>
<feature type="domain" description="WD repeat-containing protein 75 second beta-propeller" evidence="9">
    <location>
        <begin position="438"/>
        <end position="679"/>
    </location>
</feature>
<dbReference type="Proteomes" id="UP000015105">
    <property type="component" value="Chromosome 5D"/>
</dbReference>
<keyword evidence="6" id="KW-0539">Nucleus</keyword>